<accession>A0A430FRP0</accession>
<dbReference type="CDD" id="cd03812">
    <property type="entry name" value="GT4_CapH-like"/>
    <property type="match status" value="1"/>
</dbReference>
<evidence type="ECO:0000313" key="3">
    <source>
        <dbReference type="EMBL" id="RSX55530.1"/>
    </source>
</evidence>
<keyword evidence="1" id="KW-0808">Transferase</keyword>
<evidence type="ECO:0000259" key="2">
    <source>
        <dbReference type="Pfam" id="PF00534"/>
    </source>
</evidence>
<dbReference type="Proteomes" id="UP000287609">
    <property type="component" value="Unassembled WGS sequence"/>
</dbReference>
<dbReference type="PANTHER" id="PTHR12526">
    <property type="entry name" value="GLYCOSYLTRANSFERASE"/>
    <property type="match status" value="1"/>
</dbReference>
<gene>
    <name evidence="3" type="ORF">D2E26_0093</name>
</gene>
<proteinExistence type="predicted"/>
<dbReference type="EMBL" id="QXGM01000001">
    <property type="protein sequence ID" value="RSX55530.1"/>
    <property type="molecule type" value="Genomic_DNA"/>
</dbReference>
<dbReference type="GO" id="GO:0016757">
    <property type="term" value="F:glycosyltransferase activity"/>
    <property type="evidence" value="ECO:0007669"/>
    <property type="project" value="InterPro"/>
</dbReference>
<name>A0A430FRP0_9BIFI</name>
<dbReference type="InterPro" id="IPR001296">
    <property type="entry name" value="Glyco_trans_1"/>
</dbReference>
<reference evidence="3 4" key="1">
    <citation type="submission" date="2018-09" db="EMBL/GenBank/DDBJ databases">
        <title>Characterization of the phylogenetic diversity of five novel species belonging to the genus Bifidobacterium.</title>
        <authorList>
            <person name="Lugli G.A."/>
            <person name="Duranti S."/>
            <person name="Milani C."/>
        </authorList>
    </citation>
    <scope>NUCLEOTIDE SEQUENCE [LARGE SCALE GENOMIC DNA]</scope>
    <source>
        <strain evidence="3 4">2036B</strain>
    </source>
</reference>
<evidence type="ECO:0000256" key="1">
    <source>
        <dbReference type="ARBA" id="ARBA00022679"/>
    </source>
</evidence>
<organism evidence="3 4">
    <name type="scientific">Bifidobacterium dolichotidis</name>
    <dbReference type="NCBI Taxonomy" id="2306976"/>
    <lineage>
        <taxon>Bacteria</taxon>
        <taxon>Bacillati</taxon>
        <taxon>Actinomycetota</taxon>
        <taxon>Actinomycetes</taxon>
        <taxon>Bifidobacteriales</taxon>
        <taxon>Bifidobacteriaceae</taxon>
        <taxon>Bifidobacterium</taxon>
    </lineage>
</organism>
<feature type="domain" description="Glycosyl transferase family 1" evidence="2">
    <location>
        <begin position="185"/>
        <end position="342"/>
    </location>
</feature>
<evidence type="ECO:0000313" key="4">
    <source>
        <dbReference type="Proteomes" id="UP000287609"/>
    </source>
</evidence>
<comment type="caution">
    <text evidence="3">The sequence shown here is derived from an EMBL/GenBank/DDBJ whole genome shotgun (WGS) entry which is preliminary data.</text>
</comment>
<keyword evidence="4" id="KW-1185">Reference proteome</keyword>
<protein>
    <submittedName>
        <fullName evidence="3">Capsular polysaccharide biosynthesis protein Cps4H</fullName>
    </submittedName>
</protein>
<dbReference type="Pfam" id="PF00534">
    <property type="entry name" value="Glycos_transf_1"/>
    <property type="match status" value="1"/>
</dbReference>
<dbReference type="AlphaFoldDB" id="A0A430FRP0"/>
<dbReference type="SUPFAM" id="SSF53756">
    <property type="entry name" value="UDP-Glycosyltransferase/glycogen phosphorylase"/>
    <property type="match status" value="1"/>
</dbReference>
<sequence length="369" mass="42375">MKRVLVFGMSGNRGGIEAFLMNTYSLIDRSRLQFDFIANEPQISYEDEINEYGGRIYHIPKRSQDPITYKRALENIFKEHSSEYAGIWANLVSLANIDYLIEAYKHGIPKRVVHCHNAKNMDGKIRGALHVLNRSRIQKYATDFWTCSDKASEWFYGKKIMEYDSYRLINNSVDSKKYLFNKEKRETLRNQFGIGSDEIVLGNVGRFHPQKNHHFLIDVYRAYVDKVPNSRLLLIGKGDDRPAIEQHIRQAGVEDKVLILGERKDVADLYQAMDVFVFPSRYEGMSIALLEAQASGLPSVISTGNPPESKINSNVQRLPLEENKNVSDWVAALLRASSMKRLDQKENNLIGSEYDTNMQGAYIQEFFLS</sequence>
<dbReference type="Gene3D" id="3.40.50.2000">
    <property type="entry name" value="Glycogen Phosphorylase B"/>
    <property type="match status" value="2"/>
</dbReference>